<dbReference type="EMBL" id="QRUP01000005">
    <property type="protein sequence ID" value="RGR75293.1"/>
    <property type="molecule type" value="Genomic_DNA"/>
</dbReference>
<sequence length="125" mass="14332">MLLLWIEIIKEIHVSGPVVVVRGQQVRAAVLGRLDREGQEGRQGRRESRGFQDRKEDLVFREIQDPAAIQVNKDQQALKVFQVLLGTQVLPVLKDQWGRKVRKEFLEILACQGQRDLPALRGRKA</sequence>
<gene>
    <name evidence="1" type="ORF">DWY25_05820</name>
</gene>
<name>A0A412G414_9FIRM</name>
<evidence type="ECO:0000313" key="1">
    <source>
        <dbReference type="EMBL" id="RGR75293.1"/>
    </source>
</evidence>
<proteinExistence type="predicted"/>
<dbReference type="GeneID" id="83017246"/>
<dbReference type="Proteomes" id="UP000284178">
    <property type="component" value="Unassembled WGS sequence"/>
</dbReference>
<evidence type="ECO:0000313" key="2">
    <source>
        <dbReference type="Proteomes" id="UP000284178"/>
    </source>
</evidence>
<dbReference type="AlphaFoldDB" id="A0A412G414"/>
<organism evidence="1 2">
    <name type="scientific">Holdemania filiformis</name>
    <dbReference type="NCBI Taxonomy" id="61171"/>
    <lineage>
        <taxon>Bacteria</taxon>
        <taxon>Bacillati</taxon>
        <taxon>Bacillota</taxon>
        <taxon>Erysipelotrichia</taxon>
        <taxon>Erysipelotrichales</taxon>
        <taxon>Erysipelotrichaceae</taxon>
        <taxon>Holdemania</taxon>
    </lineage>
</organism>
<protein>
    <submittedName>
        <fullName evidence="1">Uncharacterized protein</fullName>
    </submittedName>
</protein>
<dbReference type="RefSeq" id="WP_117894449.1">
    <property type="nucleotide sequence ID" value="NZ_CABJCV010000005.1"/>
</dbReference>
<reference evidence="1 2" key="1">
    <citation type="submission" date="2018-08" db="EMBL/GenBank/DDBJ databases">
        <title>A genome reference for cultivated species of the human gut microbiota.</title>
        <authorList>
            <person name="Zou Y."/>
            <person name="Xue W."/>
            <person name="Luo G."/>
        </authorList>
    </citation>
    <scope>NUCLEOTIDE SEQUENCE [LARGE SCALE GENOMIC DNA]</scope>
    <source>
        <strain evidence="1 2">AF24-29</strain>
    </source>
</reference>
<keyword evidence="2" id="KW-1185">Reference proteome</keyword>
<accession>A0A412G414</accession>
<comment type="caution">
    <text evidence="1">The sequence shown here is derived from an EMBL/GenBank/DDBJ whole genome shotgun (WGS) entry which is preliminary data.</text>
</comment>